<proteinExistence type="predicted"/>
<reference evidence="2 3" key="1">
    <citation type="submission" date="2019-01" db="EMBL/GenBank/DDBJ databases">
        <title>Sequencing of cultivated peanut Arachis hypogaea provides insights into genome evolution and oil improvement.</title>
        <authorList>
            <person name="Chen X."/>
        </authorList>
    </citation>
    <scope>NUCLEOTIDE SEQUENCE [LARGE SCALE GENOMIC DNA]</scope>
    <source>
        <strain evidence="3">cv. Fuhuasheng</strain>
        <tissue evidence="2">Leaves</tissue>
    </source>
</reference>
<accession>A0A445AK97</accession>
<dbReference type="Pfam" id="PF10536">
    <property type="entry name" value="PMD"/>
    <property type="match status" value="1"/>
</dbReference>
<evidence type="ECO:0000313" key="2">
    <source>
        <dbReference type="EMBL" id="RYR26887.1"/>
    </source>
</evidence>
<name>A0A445AK97_ARAHY</name>
<comment type="caution">
    <text evidence="2">The sequence shown here is derived from an EMBL/GenBank/DDBJ whole genome shotgun (WGS) entry which is preliminary data.</text>
</comment>
<keyword evidence="3" id="KW-1185">Reference proteome</keyword>
<sequence>MVTNDNYLLHSSVDAYSLPDVLHVVHPKILKPRHMALWRAATTLIYFAVIEWHPVDRVLPQFGGVQGRPRVVLNIDFLMSKDERGEDRPRPSHEYLDWWYQYNKRFLSLELLLGDPRAAAIPA</sequence>
<dbReference type="Proteomes" id="UP000289738">
    <property type="component" value="Chromosome B02"/>
</dbReference>
<dbReference type="InterPro" id="IPR019557">
    <property type="entry name" value="AminoTfrase-like_pln_mobile"/>
</dbReference>
<protein>
    <recommendedName>
        <fullName evidence="1">Aminotransferase-like plant mobile domain-containing protein</fullName>
    </recommendedName>
</protein>
<evidence type="ECO:0000313" key="3">
    <source>
        <dbReference type="Proteomes" id="UP000289738"/>
    </source>
</evidence>
<dbReference type="EMBL" id="SDMP01000012">
    <property type="protein sequence ID" value="RYR26887.1"/>
    <property type="molecule type" value="Genomic_DNA"/>
</dbReference>
<organism evidence="2 3">
    <name type="scientific">Arachis hypogaea</name>
    <name type="common">Peanut</name>
    <dbReference type="NCBI Taxonomy" id="3818"/>
    <lineage>
        <taxon>Eukaryota</taxon>
        <taxon>Viridiplantae</taxon>
        <taxon>Streptophyta</taxon>
        <taxon>Embryophyta</taxon>
        <taxon>Tracheophyta</taxon>
        <taxon>Spermatophyta</taxon>
        <taxon>Magnoliopsida</taxon>
        <taxon>eudicotyledons</taxon>
        <taxon>Gunneridae</taxon>
        <taxon>Pentapetalae</taxon>
        <taxon>rosids</taxon>
        <taxon>fabids</taxon>
        <taxon>Fabales</taxon>
        <taxon>Fabaceae</taxon>
        <taxon>Papilionoideae</taxon>
        <taxon>50 kb inversion clade</taxon>
        <taxon>dalbergioids sensu lato</taxon>
        <taxon>Dalbergieae</taxon>
        <taxon>Pterocarpus clade</taxon>
        <taxon>Arachis</taxon>
    </lineage>
</organism>
<dbReference type="AlphaFoldDB" id="A0A445AK97"/>
<feature type="domain" description="Aminotransferase-like plant mobile" evidence="1">
    <location>
        <begin position="34"/>
        <end position="117"/>
    </location>
</feature>
<evidence type="ECO:0000259" key="1">
    <source>
        <dbReference type="Pfam" id="PF10536"/>
    </source>
</evidence>
<gene>
    <name evidence="2" type="ORF">Ahy_B02g061192</name>
</gene>